<dbReference type="WBParaSite" id="RSKR_0000619700.1">
    <property type="protein sequence ID" value="RSKR_0000619700.1"/>
    <property type="gene ID" value="RSKR_0000619700"/>
</dbReference>
<evidence type="ECO:0000313" key="1">
    <source>
        <dbReference type="Proteomes" id="UP000095286"/>
    </source>
</evidence>
<evidence type="ECO:0000313" key="2">
    <source>
        <dbReference type="WBParaSite" id="RSKR_0000619700.1"/>
    </source>
</evidence>
<name>A0AC35U0C9_9BILA</name>
<accession>A0AC35U0C9</accession>
<dbReference type="Proteomes" id="UP000095286">
    <property type="component" value="Unplaced"/>
</dbReference>
<proteinExistence type="predicted"/>
<protein>
    <submittedName>
        <fullName evidence="2">Protein TPX2</fullName>
    </submittedName>
</protein>
<sequence length="369" mass="42490">MLSADLPRRPVSATPTAPPEKPKRYYMNLSWSMNDLAVKERQLLELFKHSEERLALTKKNKLVQEKTIDEDEYVESEVSPYIEMTAKSKRNVWKGLLRHQSSSSNSNSYSGESTSRNTIESSIASSTTSAFTSASNSSTQKQPFFHLKNPFHHNRKEKLLTIKGMPGSLNHEKERISPNNLHHQYSDTAVMRPRDYSLPEKEFTDRKRSKSKGIESKILMPIKNSAKKLGNAFPWKSKKSIDLSNSLIHLDVNNAEEINFHSNPNTPLPVSPTPFARMSPAAIMRKRKVLVKEVAVSRNPTETQISFVVNSRNVDEEFNPYSEAFIRRELQKNLDKERHFTRRRSCDVVVFKIENDCINKEPYRERLIV</sequence>
<organism evidence="1 2">
    <name type="scientific">Rhabditophanes sp. KR3021</name>
    <dbReference type="NCBI Taxonomy" id="114890"/>
    <lineage>
        <taxon>Eukaryota</taxon>
        <taxon>Metazoa</taxon>
        <taxon>Ecdysozoa</taxon>
        <taxon>Nematoda</taxon>
        <taxon>Chromadorea</taxon>
        <taxon>Rhabditida</taxon>
        <taxon>Tylenchina</taxon>
        <taxon>Panagrolaimomorpha</taxon>
        <taxon>Strongyloidoidea</taxon>
        <taxon>Alloionematidae</taxon>
        <taxon>Rhabditophanes</taxon>
    </lineage>
</organism>
<reference evidence="2" key="1">
    <citation type="submission" date="2016-11" db="UniProtKB">
        <authorList>
            <consortium name="WormBaseParasite"/>
        </authorList>
    </citation>
    <scope>IDENTIFICATION</scope>
    <source>
        <strain evidence="2">KR3021</strain>
    </source>
</reference>